<sequence length="241" mass="27305">MSETTIPNDSEPAPPPAFGNEPPTYREQRDDPEEVVLPTAYTLHGRFVYAEPNSTSPVYELSRVIHTQGPATTNIEFQRLDYRVRTTTDGSPNVSHRGKHIYNLTRITPIFEINADFSMDCLSRKGLGDVTLKKRSFPYSGYRAVKKLSDRELESGKKVAKNDYHFIVREGNNGFEWSDAEGRVLATQDGPSLRSGDDQGRLIVSVPLSRRMTDGLVALWCLWLWRLHSTGAPREKKGWKH</sequence>
<dbReference type="EMBL" id="JAUKUA010000001">
    <property type="protein sequence ID" value="KAK0732154.1"/>
    <property type="molecule type" value="Genomic_DNA"/>
</dbReference>
<evidence type="ECO:0000313" key="3">
    <source>
        <dbReference type="Proteomes" id="UP001172102"/>
    </source>
</evidence>
<reference evidence="2" key="1">
    <citation type="submission" date="2023-06" db="EMBL/GenBank/DDBJ databases">
        <title>Genome-scale phylogeny and comparative genomics of the fungal order Sordariales.</title>
        <authorList>
            <consortium name="Lawrence Berkeley National Laboratory"/>
            <person name="Hensen N."/>
            <person name="Bonometti L."/>
            <person name="Westerberg I."/>
            <person name="Brannstrom I.O."/>
            <person name="Guillou S."/>
            <person name="Cros-Aarteil S."/>
            <person name="Calhoun S."/>
            <person name="Haridas S."/>
            <person name="Kuo A."/>
            <person name="Mondo S."/>
            <person name="Pangilinan J."/>
            <person name="Riley R."/>
            <person name="Labutti K."/>
            <person name="Andreopoulos B."/>
            <person name="Lipzen A."/>
            <person name="Chen C."/>
            <person name="Yanf M."/>
            <person name="Daum C."/>
            <person name="Ng V."/>
            <person name="Clum A."/>
            <person name="Steindorff A."/>
            <person name="Ohm R."/>
            <person name="Martin F."/>
            <person name="Silar P."/>
            <person name="Natvig D."/>
            <person name="Lalanne C."/>
            <person name="Gautier V."/>
            <person name="Ament-Velasquez S.L."/>
            <person name="Kruys A."/>
            <person name="Hutchinson M.I."/>
            <person name="Powell A.J."/>
            <person name="Barry K."/>
            <person name="Miller A.N."/>
            <person name="Grigoriev I.V."/>
            <person name="Debuchy R."/>
            <person name="Gladieux P."/>
            <person name="Thoren M.H."/>
            <person name="Johannesson H."/>
        </authorList>
    </citation>
    <scope>NUCLEOTIDE SEQUENCE</scope>
    <source>
        <strain evidence="2">SMH4607-1</strain>
    </source>
</reference>
<evidence type="ECO:0000313" key="2">
    <source>
        <dbReference type="EMBL" id="KAK0732154.1"/>
    </source>
</evidence>
<name>A0AA40E8G9_9PEZI</name>
<dbReference type="Proteomes" id="UP001172102">
    <property type="component" value="Unassembled WGS sequence"/>
</dbReference>
<feature type="region of interest" description="Disordered" evidence="1">
    <location>
        <begin position="1"/>
        <end position="32"/>
    </location>
</feature>
<evidence type="ECO:0000256" key="1">
    <source>
        <dbReference type="SAM" id="MobiDB-lite"/>
    </source>
</evidence>
<accession>A0AA40E8G9</accession>
<gene>
    <name evidence="2" type="ORF">B0H67DRAFT_94629</name>
</gene>
<comment type="caution">
    <text evidence="2">The sequence shown here is derived from an EMBL/GenBank/DDBJ whole genome shotgun (WGS) entry which is preliminary data.</text>
</comment>
<organism evidence="2 3">
    <name type="scientific">Lasiosphaeris hirsuta</name>
    <dbReference type="NCBI Taxonomy" id="260670"/>
    <lineage>
        <taxon>Eukaryota</taxon>
        <taxon>Fungi</taxon>
        <taxon>Dikarya</taxon>
        <taxon>Ascomycota</taxon>
        <taxon>Pezizomycotina</taxon>
        <taxon>Sordariomycetes</taxon>
        <taxon>Sordariomycetidae</taxon>
        <taxon>Sordariales</taxon>
        <taxon>Lasiosphaeriaceae</taxon>
        <taxon>Lasiosphaeris</taxon>
    </lineage>
</organism>
<dbReference type="AlphaFoldDB" id="A0AA40E8G9"/>
<protein>
    <submittedName>
        <fullName evidence="2">Uncharacterized protein</fullName>
    </submittedName>
</protein>
<proteinExistence type="predicted"/>
<keyword evidence="3" id="KW-1185">Reference proteome</keyword>